<dbReference type="PANTHER" id="PTHR34220:SF7">
    <property type="entry name" value="SENSOR HISTIDINE KINASE YPDA"/>
    <property type="match status" value="1"/>
</dbReference>
<evidence type="ECO:0000313" key="4">
    <source>
        <dbReference type="Proteomes" id="UP000239590"/>
    </source>
</evidence>
<dbReference type="GO" id="GO:0000155">
    <property type="term" value="F:phosphorelay sensor kinase activity"/>
    <property type="evidence" value="ECO:0007669"/>
    <property type="project" value="InterPro"/>
</dbReference>
<dbReference type="InterPro" id="IPR036890">
    <property type="entry name" value="HATPase_C_sf"/>
</dbReference>
<dbReference type="AlphaFoldDB" id="A0A2S7IJX1"/>
<dbReference type="PANTHER" id="PTHR34220">
    <property type="entry name" value="SENSOR HISTIDINE KINASE YPDA"/>
    <property type="match status" value="1"/>
</dbReference>
<keyword evidence="4" id="KW-1185">Reference proteome</keyword>
<accession>A0A2S7IJX1</accession>
<dbReference type="Pfam" id="PF06580">
    <property type="entry name" value="His_kinase"/>
    <property type="match status" value="1"/>
</dbReference>
<feature type="domain" description="Signal transduction histidine kinase internal region" evidence="2">
    <location>
        <begin position="192"/>
        <end position="271"/>
    </location>
</feature>
<keyword evidence="1" id="KW-1133">Transmembrane helix</keyword>
<name>A0A2S7IJX1_9BACT</name>
<organism evidence="3 4">
    <name type="scientific">Siphonobacter curvatus</name>
    <dbReference type="NCBI Taxonomy" id="2094562"/>
    <lineage>
        <taxon>Bacteria</taxon>
        <taxon>Pseudomonadati</taxon>
        <taxon>Bacteroidota</taxon>
        <taxon>Cytophagia</taxon>
        <taxon>Cytophagales</taxon>
        <taxon>Cytophagaceae</taxon>
        <taxon>Siphonobacter</taxon>
    </lineage>
</organism>
<feature type="transmembrane region" description="Helical" evidence="1">
    <location>
        <begin position="58"/>
        <end position="79"/>
    </location>
</feature>
<dbReference type="Gene3D" id="3.30.565.10">
    <property type="entry name" value="Histidine kinase-like ATPase, C-terminal domain"/>
    <property type="match status" value="1"/>
</dbReference>
<dbReference type="Proteomes" id="UP000239590">
    <property type="component" value="Unassembled WGS sequence"/>
</dbReference>
<evidence type="ECO:0000313" key="3">
    <source>
        <dbReference type="EMBL" id="PQA56948.1"/>
    </source>
</evidence>
<dbReference type="InterPro" id="IPR050640">
    <property type="entry name" value="Bact_2-comp_sensor_kinase"/>
</dbReference>
<comment type="caution">
    <text evidence="3">The sequence shown here is derived from an EMBL/GenBank/DDBJ whole genome shotgun (WGS) entry which is preliminary data.</text>
</comment>
<gene>
    <name evidence="3" type="ORF">C5O19_16580</name>
</gene>
<feature type="transmembrane region" description="Helical" evidence="1">
    <location>
        <begin position="91"/>
        <end position="113"/>
    </location>
</feature>
<dbReference type="InterPro" id="IPR036259">
    <property type="entry name" value="MFS_trans_sf"/>
</dbReference>
<reference evidence="4" key="1">
    <citation type="submission" date="2018-02" db="EMBL/GenBank/DDBJ databases">
        <title>Genome sequencing of Solimonas sp. HR-BB.</title>
        <authorList>
            <person name="Lee Y."/>
            <person name="Jeon C.O."/>
        </authorList>
    </citation>
    <scope>NUCLEOTIDE SEQUENCE [LARGE SCALE GENOMIC DNA]</scope>
    <source>
        <strain evidence="4">HR-U</strain>
    </source>
</reference>
<dbReference type="SUPFAM" id="SSF103473">
    <property type="entry name" value="MFS general substrate transporter"/>
    <property type="match status" value="1"/>
</dbReference>
<evidence type="ECO:0000256" key="1">
    <source>
        <dbReference type="SAM" id="Phobius"/>
    </source>
</evidence>
<dbReference type="EMBL" id="PTRA01000002">
    <property type="protein sequence ID" value="PQA56948.1"/>
    <property type="molecule type" value="Genomic_DNA"/>
</dbReference>
<keyword evidence="1" id="KW-0472">Membrane</keyword>
<sequence>MSISEVKPIRPLLNIIGKERQPVQPESFQAYGRSLSFRQNLSIMKPTSSINLFQTSRILHLLIAAAVVFVVYFLLEPYFERVLAGKHEDQVALLAGVYFVGGIYLGRTFSQLLTVNKTRIPNRQLIILLILILFCCIALLLINTLPSFLNLVIFITPFTALSILVGMFVKHIRTAISLQLKDAQVSAEQSQSELQLLQSQLSPHFLFNTLNNLYGLSLTDHEKVPPLLLKLSDLLRYSVYETKALWVPLVDELSYLDNYIAFEKIRLGNRLNLRVQWESIHDPSVQIAPMLLIVFVENAFKHSKNTVESKITIEIELKLWADSILFSVRNSYEKLEAQTLNKNSGLGLENARKRLELLYPEEHTLTIDAQPTFYQVLLQLKKK</sequence>
<keyword evidence="1" id="KW-0812">Transmembrane</keyword>
<dbReference type="GO" id="GO:0016020">
    <property type="term" value="C:membrane"/>
    <property type="evidence" value="ECO:0007669"/>
    <property type="project" value="InterPro"/>
</dbReference>
<dbReference type="SUPFAM" id="SSF55874">
    <property type="entry name" value="ATPase domain of HSP90 chaperone/DNA topoisomerase II/histidine kinase"/>
    <property type="match status" value="1"/>
</dbReference>
<proteinExistence type="predicted"/>
<feature type="transmembrane region" description="Helical" evidence="1">
    <location>
        <begin position="125"/>
        <end position="142"/>
    </location>
</feature>
<protein>
    <recommendedName>
        <fullName evidence="2">Signal transduction histidine kinase internal region domain-containing protein</fullName>
    </recommendedName>
</protein>
<evidence type="ECO:0000259" key="2">
    <source>
        <dbReference type="Pfam" id="PF06580"/>
    </source>
</evidence>
<dbReference type="OrthoDB" id="9792992at2"/>
<feature type="transmembrane region" description="Helical" evidence="1">
    <location>
        <begin position="148"/>
        <end position="169"/>
    </location>
</feature>
<dbReference type="InterPro" id="IPR010559">
    <property type="entry name" value="Sig_transdc_His_kin_internal"/>
</dbReference>